<accession>A0A6G7VN54</accession>
<keyword evidence="2" id="KW-1185">Reference proteome</keyword>
<evidence type="ECO:0000313" key="1">
    <source>
        <dbReference type="EMBL" id="QIK41434.1"/>
    </source>
</evidence>
<sequence>MAVIEHTGQDRITMGGHDWGPLSLCRRIRHANRIEALIVMNGVHPICFQRALSAGGPQFAASAYID</sequence>
<dbReference type="KEGG" id="mon:G8E03_12045"/>
<reference evidence="1 2" key="1">
    <citation type="submission" date="2020-03" db="EMBL/GenBank/DDBJ databases">
        <title>Complete genome sequence of Monaibacterium sp. ALG8 with diverse plasmids.</title>
        <authorList>
            <person name="Sun C."/>
        </authorList>
    </citation>
    <scope>NUCLEOTIDE SEQUENCE [LARGE SCALE GENOMIC DNA]</scope>
    <source>
        <strain evidence="1 2">ALG8</strain>
    </source>
</reference>
<dbReference type="Proteomes" id="UP000500791">
    <property type="component" value="Chromosome"/>
</dbReference>
<dbReference type="SUPFAM" id="SSF53474">
    <property type="entry name" value="alpha/beta-Hydrolases"/>
    <property type="match status" value="1"/>
</dbReference>
<evidence type="ECO:0000313" key="2">
    <source>
        <dbReference type="Proteomes" id="UP000500791"/>
    </source>
</evidence>
<protein>
    <submittedName>
        <fullName evidence="1">Alpha/beta hydrolase</fullName>
    </submittedName>
</protein>
<dbReference type="RefSeq" id="WP_166192206.1">
    <property type="nucleotide sequence ID" value="NZ_CP049811.1"/>
</dbReference>
<dbReference type="GO" id="GO:0016787">
    <property type="term" value="F:hydrolase activity"/>
    <property type="evidence" value="ECO:0007669"/>
    <property type="project" value="UniProtKB-KW"/>
</dbReference>
<name>A0A6G7VN54_9RHOB</name>
<dbReference type="InterPro" id="IPR029058">
    <property type="entry name" value="AB_hydrolase_fold"/>
</dbReference>
<organism evidence="1 2">
    <name type="scientific">Pontivivens nitratireducens</name>
    <dbReference type="NCBI Taxonomy" id="2758038"/>
    <lineage>
        <taxon>Bacteria</taxon>
        <taxon>Pseudomonadati</taxon>
        <taxon>Pseudomonadota</taxon>
        <taxon>Alphaproteobacteria</taxon>
        <taxon>Rhodobacterales</taxon>
        <taxon>Paracoccaceae</taxon>
        <taxon>Pontivivens</taxon>
    </lineage>
</organism>
<proteinExistence type="predicted"/>
<keyword evidence="1" id="KW-0378">Hydrolase</keyword>
<dbReference type="Gene3D" id="3.40.50.1820">
    <property type="entry name" value="alpha/beta hydrolase"/>
    <property type="match status" value="1"/>
</dbReference>
<gene>
    <name evidence="1" type="ORF">G8E03_12045</name>
</gene>
<dbReference type="EMBL" id="CP049811">
    <property type="protein sequence ID" value="QIK41434.1"/>
    <property type="molecule type" value="Genomic_DNA"/>
</dbReference>
<dbReference type="AlphaFoldDB" id="A0A6G7VN54"/>